<name>A0A8S5RKT1_9VIRU</name>
<sequence>MYQLQLLTSQQMVQHIRYSPTFSFHSCRTPCLKHRTSNLCTAILDTLLVLMLLC</sequence>
<organism evidence="1">
    <name type="scientific">virus sp. ctReX5</name>
    <dbReference type="NCBI Taxonomy" id="2825818"/>
    <lineage>
        <taxon>Viruses</taxon>
    </lineage>
</organism>
<dbReference type="EMBL" id="BK059114">
    <property type="protein sequence ID" value="DAE31975.1"/>
    <property type="molecule type" value="Genomic_DNA"/>
</dbReference>
<proteinExistence type="predicted"/>
<evidence type="ECO:0000313" key="1">
    <source>
        <dbReference type="EMBL" id="DAE31975.1"/>
    </source>
</evidence>
<accession>A0A8S5RKT1</accession>
<reference evidence="1" key="1">
    <citation type="journal article" date="2021" name="Proc. Natl. Acad. Sci. U.S.A.">
        <title>A Catalog of Tens of Thousands of Viruses from Human Metagenomes Reveals Hidden Associations with Chronic Diseases.</title>
        <authorList>
            <person name="Tisza M.J."/>
            <person name="Buck C.B."/>
        </authorList>
    </citation>
    <scope>NUCLEOTIDE SEQUENCE</scope>
    <source>
        <strain evidence="1">CtReX5</strain>
    </source>
</reference>
<protein>
    <submittedName>
        <fullName evidence="1">Uncharacterized protein</fullName>
    </submittedName>
</protein>